<proteinExistence type="inferred from homology"/>
<dbReference type="PANTHER" id="PTHR11373">
    <property type="entry name" value="DEOXYNUCLEOSIDE TRIPHOSPHATE TRIPHOSPHOHYDROLASE"/>
    <property type="match status" value="1"/>
</dbReference>
<sequence length="438" mass="49968">MLEAAWDSRWLDENKSRHKDHRSPFQRDRARILHSAAFRRLQAKTQVLGVGQNDFYRTRLTHSLEVAQIGTGICAQLRLKHEELAYLLDSRSLIESLCLAHDIGHPPFGHGGEVALNYVMRHHGGFEGNGQTFRILTQLEPYTKTHGMNLARRTLLGILKYPALHSQLSKQNLSAEPSRFLKAQDWVSVKGIFDDDKAALDWVLAPFSEQDKQQFGRFKAVESNHYPHLKSQHKSFDCSIMELADDIAYSVHDLEDAIVMGLVSQDSFIEQVSKPLTESQDPWLASLFESLDKPLFSDEHYRRKDAIGNLVNGFITSISAQLTGPEFEIEFEHDLLKYNAKMEPAFEQALTTLKRFVSAQVINRTEVQRLEFKGQQVIVDLFEALQSDPARLLPHNTYNRWLARCQQGLSGDRVIADYIAGMTDDFAQKLHQNLFSHG</sequence>
<evidence type="ECO:0000259" key="3">
    <source>
        <dbReference type="PROSITE" id="PS51831"/>
    </source>
</evidence>
<name>A0AA37WXJ0_9GAMM</name>
<dbReference type="CDD" id="cd00077">
    <property type="entry name" value="HDc"/>
    <property type="match status" value="1"/>
</dbReference>
<dbReference type="InterPro" id="IPR023023">
    <property type="entry name" value="dNTPase_2"/>
</dbReference>
<comment type="similarity">
    <text evidence="2">Belongs to the dGTPase family. Type 2 subfamily.</text>
</comment>
<dbReference type="PANTHER" id="PTHR11373:SF40">
    <property type="entry name" value="DEOXYGUANOSINETRIPHOSPHATE TRIPHOSPHOHYDROLASE-LIKE PROTEIN 2"/>
    <property type="match status" value="1"/>
</dbReference>
<dbReference type="GO" id="GO:0008832">
    <property type="term" value="F:dGTPase activity"/>
    <property type="evidence" value="ECO:0007669"/>
    <property type="project" value="TreeGrafter"/>
</dbReference>
<evidence type="ECO:0000313" key="4">
    <source>
        <dbReference type="EMBL" id="GLS84678.1"/>
    </source>
</evidence>
<dbReference type="NCBIfam" id="NF041026">
    <property type="entry name" value="antiphage_dGTPase"/>
    <property type="match status" value="1"/>
</dbReference>
<dbReference type="InterPro" id="IPR050135">
    <property type="entry name" value="dGTPase-like"/>
</dbReference>
<dbReference type="NCBIfam" id="TIGR01353">
    <property type="entry name" value="dGTP_triPase"/>
    <property type="match status" value="1"/>
</dbReference>
<dbReference type="Gene3D" id="1.10.3210.10">
    <property type="entry name" value="Hypothetical protein af1432"/>
    <property type="match status" value="2"/>
</dbReference>
<dbReference type="EMBL" id="BSPO01000003">
    <property type="protein sequence ID" value="GLS84678.1"/>
    <property type="molecule type" value="Genomic_DNA"/>
</dbReference>
<dbReference type="Pfam" id="PF13286">
    <property type="entry name" value="HD_assoc"/>
    <property type="match status" value="1"/>
</dbReference>
<dbReference type="NCBIfam" id="NF003701">
    <property type="entry name" value="PRK05318.1"/>
    <property type="match status" value="1"/>
</dbReference>
<dbReference type="AlphaFoldDB" id="A0AA37WXJ0"/>
<dbReference type="HAMAP" id="MF_01212">
    <property type="entry name" value="dGTPase_type2"/>
    <property type="match status" value="1"/>
</dbReference>
<dbReference type="Proteomes" id="UP001157439">
    <property type="component" value="Unassembled WGS sequence"/>
</dbReference>
<reference evidence="4 5" key="1">
    <citation type="journal article" date="2014" name="Int. J. Syst. Evol. Microbiol.">
        <title>Complete genome sequence of Corynebacterium casei LMG S-19264T (=DSM 44701T), isolated from a smear-ripened cheese.</title>
        <authorList>
            <consortium name="US DOE Joint Genome Institute (JGI-PGF)"/>
            <person name="Walter F."/>
            <person name="Albersmeier A."/>
            <person name="Kalinowski J."/>
            <person name="Ruckert C."/>
        </authorList>
    </citation>
    <scope>NUCLEOTIDE SEQUENCE [LARGE SCALE GENOMIC DNA]</scope>
    <source>
        <strain evidence="4 5">NBRC 112785</strain>
    </source>
</reference>
<dbReference type="RefSeq" id="WP_095500344.1">
    <property type="nucleotide sequence ID" value="NZ_BSPO01000003.1"/>
</dbReference>
<keyword evidence="1 2" id="KW-0378">Hydrolase</keyword>
<dbReference type="Pfam" id="PF01966">
    <property type="entry name" value="HD"/>
    <property type="match status" value="1"/>
</dbReference>
<dbReference type="SMART" id="SM00471">
    <property type="entry name" value="HDc"/>
    <property type="match status" value="1"/>
</dbReference>
<dbReference type="InterPro" id="IPR006674">
    <property type="entry name" value="HD_domain"/>
</dbReference>
<dbReference type="PROSITE" id="PS51831">
    <property type="entry name" value="HD"/>
    <property type="match status" value="1"/>
</dbReference>
<dbReference type="GO" id="GO:0006203">
    <property type="term" value="P:dGTP catabolic process"/>
    <property type="evidence" value="ECO:0007669"/>
    <property type="project" value="TreeGrafter"/>
</dbReference>
<evidence type="ECO:0000256" key="1">
    <source>
        <dbReference type="ARBA" id="ARBA00022801"/>
    </source>
</evidence>
<accession>A0AA37WXJ0</accession>
<dbReference type="InterPro" id="IPR006261">
    <property type="entry name" value="dGTPase"/>
</dbReference>
<gene>
    <name evidence="4" type="ORF">GCM10007894_26550</name>
</gene>
<evidence type="ECO:0000313" key="5">
    <source>
        <dbReference type="Proteomes" id="UP001157439"/>
    </source>
</evidence>
<comment type="caution">
    <text evidence="4">The sequence shown here is derived from an EMBL/GenBank/DDBJ whole genome shotgun (WGS) entry which is preliminary data.</text>
</comment>
<evidence type="ECO:0000256" key="2">
    <source>
        <dbReference type="HAMAP-Rule" id="MF_01212"/>
    </source>
</evidence>
<dbReference type="SUPFAM" id="SSF109604">
    <property type="entry name" value="HD-domain/PDEase-like"/>
    <property type="match status" value="1"/>
</dbReference>
<feature type="domain" description="HD" evidence="3">
    <location>
        <begin position="59"/>
        <end position="250"/>
    </location>
</feature>
<protein>
    <recommendedName>
        <fullName evidence="2">Deoxyguanosinetriphosphate triphosphohydrolase-like protein</fullName>
    </recommendedName>
</protein>
<dbReference type="InterPro" id="IPR026875">
    <property type="entry name" value="PHydrolase_assoc_dom"/>
</dbReference>
<dbReference type="InterPro" id="IPR003607">
    <property type="entry name" value="HD/PDEase_dom"/>
</dbReference>
<organism evidence="4 5">
    <name type="scientific">Paraferrimonas haliotis</name>
    <dbReference type="NCBI Taxonomy" id="2013866"/>
    <lineage>
        <taxon>Bacteria</taxon>
        <taxon>Pseudomonadati</taxon>
        <taxon>Pseudomonadota</taxon>
        <taxon>Gammaproteobacteria</taxon>
        <taxon>Alteromonadales</taxon>
        <taxon>Ferrimonadaceae</taxon>
        <taxon>Paraferrimonas</taxon>
    </lineage>
</organism>
<keyword evidence="5" id="KW-1185">Reference proteome</keyword>